<gene>
    <name evidence="1" type="ORF">L1F31_01565</name>
</gene>
<organism evidence="1 2">
    <name type="scientific">Brevibacterium spongiae</name>
    <dbReference type="NCBI Taxonomy" id="2909672"/>
    <lineage>
        <taxon>Bacteria</taxon>
        <taxon>Bacillati</taxon>
        <taxon>Actinomycetota</taxon>
        <taxon>Actinomycetes</taxon>
        <taxon>Micrococcales</taxon>
        <taxon>Brevibacteriaceae</taxon>
        <taxon>Brevibacterium</taxon>
    </lineage>
</organism>
<dbReference type="Proteomes" id="UP001064879">
    <property type="component" value="Chromosome"/>
</dbReference>
<name>A0ABY5SXU1_9MICO</name>
<dbReference type="InterPro" id="IPR021365">
    <property type="entry name" value="DUF2891"/>
</dbReference>
<proteinExistence type="predicted"/>
<dbReference type="EMBL" id="CP093443">
    <property type="protein sequence ID" value="UVI37989.1"/>
    <property type="molecule type" value="Genomic_DNA"/>
</dbReference>
<reference evidence="1" key="1">
    <citation type="submission" date="2022-03" db="EMBL/GenBank/DDBJ databases">
        <title>Brevibacterium spongiae sp. nov., isolated from marine sponge.</title>
        <authorList>
            <person name="Li Z."/>
            <person name="Zhang M."/>
        </authorList>
    </citation>
    <scope>NUCLEOTIDE SEQUENCE</scope>
    <source>
        <strain evidence="1">WHS-Z9</strain>
    </source>
</reference>
<evidence type="ECO:0000313" key="1">
    <source>
        <dbReference type="EMBL" id="UVI37989.1"/>
    </source>
</evidence>
<evidence type="ECO:0000313" key="2">
    <source>
        <dbReference type="Proteomes" id="UP001064879"/>
    </source>
</evidence>
<sequence length="103" mass="11027">MSPESPALTPVKVLDPTGGQQSHLYGLGLSIAASVMRLAPRLEAITEKAGHDELMAQAKGMLTRVDSLMAPGLEAAVSNEYVSSHWLATFAWEALIQRASSRH</sequence>
<protein>
    <submittedName>
        <fullName evidence="1">DUF2891 family protein</fullName>
    </submittedName>
</protein>
<keyword evidence="2" id="KW-1185">Reference proteome</keyword>
<accession>A0ABY5SXU1</accession>
<dbReference type="Pfam" id="PF11199">
    <property type="entry name" value="DUF2891"/>
    <property type="match status" value="1"/>
</dbReference>